<dbReference type="InterPro" id="IPR001977">
    <property type="entry name" value="Depp_CoAkinase"/>
</dbReference>
<dbReference type="InterPro" id="IPR027417">
    <property type="entry name" value="P-loop_NTPase"/>
</dbReference>
<reference evidence="7" key="1">
    <citation type="journal article" date="2011" name="Environ. Microbiol.">
        <title>Genomic insights into the metabolic potential of the polycyclic aromatic hydrocarbon degrading sulfate-reducing Deltaproteobacterium N47.</title>
        <authorList>
            <person name="Bergmann F."/>
            <person name="Selesi D."/>
            <person name="Weinmaier T."/>
            <person name="Tischler P."/>
            <person name="Rattei T."/>
            <person name="Meckenstock R.U."/>
        </authorList>
    </citation>
    <scope>NUCLEOTIDE SEQUENCE</scope>
</reference>
<dbReference type="EC" id="2.7.1.24" evidence="5 6"/>
<sequence>MATGKSTVSGFLRQAGAVIIDADIIAREAVLKNSPAWHKIVEAFGKEILLPDQEINRTYLGDIIFKDYKKKEILNKIVHPFVSIKTAEILEHIRKTSPGSIIILDIPLLIEAGMYRKLEDVILVYVPENIQLKRLMERDLISEKDAMFKIRSQMPIEEKKQHATIIIDNSGSIEATRQKAMEVFNYLKDKKQKAQA</sequence>
<evidence type="ECO:0000256" key="6">
    <source>
        <dbReference type="NCBIfam" id="TIGR00152"/>
    </source>
</evidence>
<dbReference type="CDD" id="cd02022">
    <property type="entry name" value="DPCK"/>
    <property type="match status" value="1"/>
</dbReference>
<dbReference type="GO" id="GO:0005524">
    <property type="term" value="F:ATP binding"/>
    <property type="evidence" value="ECO:0007669"/>
    <property type="project" value="UniProtKB-UniRule"/>
</dbReference>
<keyword evidence="5" id="KW-0808">Transferase</keyword>
<evidence type="ECO:0000256" key="5">
    <source>
        <dbReference type="HAMAP-Rule" id="MF_00376"/>
    </source>
</evidence>
<dbReference type="EMBL" id="FR695872">
    <property type="protein sequence ID" value="CBX29191.1"/>
    <property type="molecule type" value="Genomic_DNA"/>
</dbReference>
<dbReference type="SUPFAM" id="SSF52540">
    <property type="entry name" value="P-loop containing nucleoside triphosphate hydrolases"/>
    <property type="match status" value="1"/>
</dbReference>
<dbReference type="PROSITE" id="PS51219">
    <property type="entry name" value="DPCK"/>
    <property type="match status" value="1"/>
</dbReference>
<keyword evidence="2 5" id="KW-0547">Nucleotide-binding</keyword>
<dbReference type="Gene3D" id="3.40.50.300">
    <property type="entry name" value="P-loop containing nucleotide triphosphate hydrolases"/>
    <property type="match status" value="1"/>
</dbReference>
<evidence type="ECO:0000256" key="4">
    <source>
        <dbReference type="ARBA" id="ARBA00022993"/>
    </source>
</evidence>
<accession>E1YF47</accession>
<comment type="pathway">
    <text evidence="5">Cofactor biosynthesis; coenzyme A biosynthesis; CoA from (R)-pantothenate: step 5/5.</text>
</comment>
<evidence type="ECO:0000256" key="1">
    <source>
        <dbReference type="ARBA" id="ARBA00009018"/>
    </source>
</evidence>
<comment type="function">
    <text evidence="5">Catalyzes the phosphorylation of the 3'-hydroxyl group of dephosphocoenzyme A to form coenzyme A.</text>
</comment>
<comment type="similarity">
    <text evidence="1 5">Belongs to the CoaE family.</text>
</comment>
<dbReference type="PANTHER" id="PTHR10695:SF46">
    <property type="entry name" value="BIFUNCTIONAL COENZYME A SYNTHASE-RELATED"/>
    <property type="match status" value="1"/>
</dbReference>
<keyword evidence="4 5" id="KW-0173">Coenzyme A biosynthesis</keyword>
<keyword evidence="3 5" id="KW-0067">ATP-binding</keyword>
<name>E1YF47_9BACT</name>
<protein>
    <recommendedName>
        <fullName evidence="5 6">Dephospho-CoA kinase</fullName>
        <ecNumber evidence="5 6">2.7.1.24</ecNumber>
    </recommendedName>
    <alternativeName>
        <fullName evidence="5">Dephosphocoenzyme A kinase</fullName>
    </alternativeName>
</protein>
<dbReference type="PANTHER" id="PTHR10695">
    <property type="entry name" value="DEPHOSPHO-COA KINASE-RELATED"/>
    <property type="match status" value="1"/>
</dbReference>
<comment type="subcellular location">
    <subcellularLocation>
        <location evidence="5">Cytoplasm</location>
    </subcellularLocation>
</comment>
<comment type="catalytic activity">
    <reaction evidence="5">
        <text>3'-dephospho-CoA + ATP = ADP + CoA + H(+)</text>
        <dbReference type="Rhea" id="RHEA:18245"/>
        <dbReference type="ChEBI" id="CHEBI:15378"/>
        <dbReference type="ChEBI" id="CHEBI:30616"/>
        <dbReference type="ChEBI" id="CHEBI:57287"/>
        <dbReference type="ChEBI" id="CHEBI:57328"/>
        <dbReference type="ChEBI" id="CHEBI:456216"/>
        <dbReference type="EC" id="2.7.1.24"/>
    </reaction>
</comment>
<dbReference type="AlphaFoldDB" id="E1YF47"/>
<evidence type="ECO:0000313" key="7">
    <source>
        <dbReference type="EMBL" id="CBX29191.1"/>
    </source>
</evidence>
<dbReference type="NCBIfam" id="TIGR00152">
    <property type="entry name" value="dephospho-CoA kinase"/>
    <property type="match status" value="1"/>
</dbReference>
<dbReference type="Pfam" id="PF01121">
    <property type="entry name" value="CoaE"/>
    <property type="match status" value="1"/>
</dbReference>
<evidence type="ECO:0000256" key="3">
    <source>
        <dbReference type="ARBA" id="ARBA00022840"/>
    </source>
</evidence>
<dbReference type="HAMAP" id="MF_00376">
    <property type="entry name" value="Dephospho_CoA_kinase"/>
    <property type="match status" value="1"/>
</dbReference>
<organism evidence="7">
    <name type="scientific">uncultured Desulfobacterium sp</name>
    <dbReference type="NCBI Taxonomy" id="201089"/>
    <lineage>
        <taxon>Bacteria</taxon>
        <taxon>Pseudomonadati</taxon>
        <taxon>Thermodesulfobacteriota</taxon>
        <taxon>Desulfobacteria</taxon>
        <taxon>Desulfobacterales</taxon>
        <taxon>Desulfobacteriaceae</taxon>
        <taxon>Desulfobacterium</taxon>
        <taxon>environmental samples</taxon>
    </lineage>
</organism>
<keyword evidence="5" id="KW-0963">Cytoplasm</keyword>
<dbReference type="GO" id="GO:0004140">
    <property type="term" value="F:dephospho-CoA kinase activity"/>
    <property type="evidence" value="ECO:0007669"/>
    <property type="project" value="UniProtKB-UniRule"/>
</dbReference>
<gene>
    <name evidence="5" type="primary">coaE</name>
    <name evidence="7" type="ORF">N47_J01720</name>
</gene>
<keyword evidence="5 7" id="KW-0418">Kinase</keyword>
<proteinExistence type="inferred from homology"/>
<feature type="binding site" evidence="5">
    <location>
        <begin position="2"/>
        <end position="7"/>
    </location>
    <ligand>
        <name>ATP</name>
        <dbReference type="ChEBI" id="CHEBI:30616"/>
    </ligand>
</feature>
<dbReference type="UniPathway" id="UPA00241">
    <property type="reaction ID" value="UER00356"/>
</dbReference>
<evidence type="ECO:0000256" key="2">
    <source>
        <dbReference type="ARBA" id="ARBA00022741"/>
    </source>
</evidence>
<dbReference type="GO" id="GO:0005737">
    <property type="term" value="C:cytoplasm"/>
    <property type="evidence" value="ECO:0007669"/>
    <property type="project" value="UniProtKB-SubCell"/>
</dbReference>
<dbReference type="GO" id="GO:0015937">
    <property type="term" value="P:coenzyme A biosynthetic process"/>
    <property type="evidence" value="ECO:0007669"/>
    <property type="project" value="UniProtKB-UniRule"/>
</dbReference>